<dbReference type="Proteomes" id="UP000193920">
    <property type="component" value="Unassembled WGS sequence"/>
</dbReference>
<protein>
    <recommendedName>
        <fullName evidence="1">U3 small nucleolar RNA-associated protein 6 homolog C-terminal domain-containing protein</fullName>
    </recommendedName>
</protein>
<accession>A0A1Y2F4B4</accession>
<feature type="domain" description="U3 small nucleolar RNA-associated protein 6 homolog C-terminal" evidence="1">
    <location>
        <begin position="107"/>
        <end position="280"/>
    </location>
</feature>
<dbReference type="SUPFAM" id="SSF48452">
    <property type="entry name" value="TPR-like"/>
    <property type="match status" value="1"/>
</dbReference>
<comment type="caution">
    <text evidence="2">The sequence shown here is derived from an EMBL/GenBank/DDBJ whole genome shotgun (WGS) entry which is preliminary data.</text>
</comment>
<dbReference type="InterPro" id="IPR013949">
    <property type="entry name" value="Utp6"/>
</dbReference>
<evidence type="ECO:0000313" key="2">
    <source>
        <dbReference type="EMBL" id="ORY78758.1"/>
    </source>
</evidence>
<dbReference type="STRING" id="1754190.A0A1Y2F4B4"/>
<dbReference type="InterPro" id="IPR011990">
    <property type="entry name" value="TPR-like_helical_dom_sf"/>
</dbReference>
<gene>
    <name evidence="2" type="ORF">LY90DRAFT_500948</name>
</gene>
<reference evidence="2 3" key="1">
    <citation type="submission" date="2016-08" db="EMBL/GenBank/DDBJ databases">
        <title>A Parts List for Fungal Cellulosomes Revealed by Comparative Genomics.</title>
        <authorList>
            <consortium name="DOE Joint Genome Institute"/>
            <person name="Haitjema C.H."/>
            <person name="Gilmore S.P."/>
            <person name="Henske J.K."/>
            <person name="Solomon K.V."/>
            <person name="De Groot R."/>
            <person name="Kuo A."/>
            <person name="Mondo S.J."/>
            <person name="Salamov A.A."/>
            <person name="Labutti K."/>
            <person name="Zhao Z."/>
            <person name="Chiniquy J."/>
            <person name="Barry K."/>
            <person name="Brewer H.M."/>
            <person name="Purvine S.O."/>
            <person name="Wright A.T."/>
            <person name="Boxma B."/>
            <person name="Van Alen T."/>
            <person name="Hackstein J.H."/>
            <person name="Baker S.E."/>
            <person name="Grigoriev I.V."/>
            <person name="O'Malley M.A."/>
        </authorList>
    </citation>
    <scope>NUCLEOTIDE SEQUENCE [LARGE SCALE GENOMIC DNA]</scope>
    <source>
        <strain evidence="2 3">G1</strain>
    </source>
</reference>
<dbReference type="GO" id="GO:0000462">
    <property type="term" value="P:maturation of SSU-rRNA from tricistronic rRNA transcript (SSU-rRNA, 5.8S rRNA, LSU-rRNA)"/>
    <property type="evidence" value="ECO:0007669"/>
    <property type="project" value="InterPro"/>
</dbReference>
<evidence type="ECO:0000313" key="3">
    <source>
        <dbReference type="Proteomes" id="UP000193920"/>
    </source>
</evidence>
<dbReference type="PANTHER" id="PTHR23271">
    <property type="entry name" value="HEPATOCELLULAR CARCINOMA-ASSOCIATED ANTIGEN 66"/>
    <property type="match status" value="1"/>
</dbReference>
<dbReference type="InterPro" id="IPR056907">
    <property type="entry name" value="UTP6_C"/>
</dbReference>
<sequence length="336" mass="39658">MAIKDDLKFRLDFFKIYSKFNNWTSAGIDEIYERYIAIYIYIKEDFKDDEEAQAILCERFVNNVDINDSEFPLKLKMSVDAFEKCVTEINNKKYGNAIKIFSKLYLEKSIEKVYERAQEKNLLSEEMYLGWLEFLDESNEDNTIKEKKQSSIINHGLKAYPNSAKLLYQYLLREMSSSTSSSLISKFEEAIKQIKPNGSYELWGLYLNYLKEEMKVEHIGSDEVNNKFKNTSSTIRLDDANYENFVLSKYLEWSKETFDILIHSKQRSLQFFEKCIEIELLSSKKKEDSANIDIVIDNDDMDIDEEQNTIIFQQDNKLNKLITKILRKDLLLLIIN</sequence>
<dbReference type="GO" id="GO:0034388">
    <property type="term" value="C:Pwp2p-containing subcomplex of 90S preribosome"/>
    <property type="evidence" value="ECO:0007669"/>
    <property type="project" value="TreeGrafter"/>
</dbReference>
<dbReference type="Pfam" id="PF24892">
    <property type="entry name" value="UTP6_C"/>
    <property type="match status" value="1"/>
</dbReference>
<organism evidence="2 3">
    <name type="scientific">Neocallimastix californiae</name>
    <dbReference type="NCBI Taxonomy" id="1754190"/>
    <lineage>
        <taxon>Eukaryota</taxon>
        <taxon>Fungi</taxon>
        <taxon>Fungi incertae sedis</taxon>
        <taxon>Chytridiomycota</taxon>
        <taxon>Chytridiomycota incertae sedis</taxon>
        <taxon>Neocallimastigomycetes</taxon>
        <taxon>Neocallimastigales</taxon>
        <taxon>Neocallimastigaceae</taxon>
        <taxon>Neocallimastix</taxon>
    </lineage>
</organism>
<evidence type="ECO:0000259" key="1">
    <source>
        <dbReference type="Pfam" id="PF24892"/>
    </source>
</evidence>
<proteinExistence type="predicted"/>
<dbReference type="Gene3D" id="1.25.40.10">
    <property type="entry name" value="Tetratricopeptide repeat domain"/>
    <property type="match status" value="1"/>
</dbReference>
<dbReference type="GO" id="GO:0030515">
    <property type="term" value="F:snoRNA binding"/>
    <property type="evidence" value="ECO:0007669"/>
    <property type="project" value="InterPro"/>
</dbReference>
<name>A0A1Y2F4B4_9FUNG</name>
<dbReference type="EMBL" id="MCOG01000016">
    <property type="protein sequence ID" value="ORY78758.1"/>
    <property type="molecule type" value="Genomic_DNA"/>
</dbReference>
<dbReference type="AlphaFoldDB" id="A0A1Y2F4B4"/>
<dbReference type="PANTHER" id="PTHR23271:SF1">
    <property type="entry name" value="U3 SMALL NUCLEOLAR RNA-ASSOCIATED PROTEIN 6 HOMOLOG"/>
    <property type="match status" value="1"/>
</dbReference>
<dbReference type="OrthoDB" id="28112at2759"/>
<keyword evidence="3" id="KW-1185">Reference proteome</keyword>
<dbReference type="GO" id="GO:0032040">
    <property type="term" value="C:small-subunit processome"/>
    <property type="evidence" value="ECO:0007669"/>
    <property type="project" value="TreeGrafter"/>
</dbReference>